<accession>A0A243Q9Q3</accession>
<comment type="catalytic activity">
    <reaction evidence="20">
        <text>hexadecanoyl-CoA + H2O = hexadecanoate + CoA + H(+)</text>
        <dbReference type="Rhea" id="RHEA:16645"/>
        <dbReference type="ChEBI" id="CHEBI:7896"/>
        <dbReference type="ChEBI" id="CHEBI:15377"/>
        <dbReference type="ChEBI" id="CHEBI:15378"/>
        <dbReference type="ChEBI" id="CHEBI:57287"/>
        <dbReference type="ChEBI" id="CHEBI:57379"/>
        <dbReference type="EC" id="3.1.2.2"/>
    </reaction>
    <physiologicalReaction direction="left-to-right" evidence="20">
        <dbReference type="Rhea" id="RHEA:16646"/>
    </physiologicalReaction>
</comment>
<dbReference type="InterPro" id="IPR029069">
    <property type="entry name" value="HotDog_dom_sf"/>
</dbReference>
<comment type="similarity">
    <text evidence="15">Belongs to the THEM4/THEM5 thioesterase family.</text>
</comment>
<dbReference type="EC" id="3.1.2.2" evidence="16"/>
<evidence type="ECO:0000256" key="23">
    <source>
        <dbReference type="ARBA" id="ARBA00048180"/>
    </source>
</evidence>
<protein>
    <recommendedName>
        <fullName evidence="17">Acyl-coenzyme A thioesterase THEM4</fullName>
        <ecNumber evidence="16">3.1.2.2</ecNumber>
    </recommendedName>
    <alternativeName>
        <fullName evidence="18">Thioesterase superfamily member 4</fullName>
    </alternativeName>
</protein>
<evidence type="ECO:0000256" key="18">
    <source>
        <dbReference type="ARBA" id="ARBA00043210"/>
    </source>
</evidence>
<keyword evidence="10" id="KW-0443">Lipid metabolism</keyword>
<evidence type="ECO:0000256" key="14">
    <source>
        <dbReference type="ARBA" id="ARBA00037002"/>
    </source>
</evidence>
<feature type="region of interest" description="Disordered" evidence="24">
    <location>
        <begin position="1"/>
        <end position="23"/>
    </location>
</feature>
<dbReference type="GO" id="GO:0006631">
    <property type="term" value="P:fatty acid metabolic process"/>
    <property type="evidence" value="ECO:0007669"/>
    <property type="project" value="UniProtKB-KW"/>
</dbReference>
<evidence type="ECO:0000256" key="13">
    <source>
        <dbReference type="ARBA" id="ARBA00035852"/>
    </source>
</evidence>
<gene>
    <name evidence="26" type="ORF">CA982_13020</name>
</gene>
<name>A0A243Q9Q3_9ACTN</name>
<comment type="subcellular location">
    <subcellularLocation>
        <location evidence="3">Cell projection</location>
        <location evidence="3">Ruffle membrane</location>
    </subcellularLocation>
    <subcellularLocation>
        <location evidence="2">Cytoplasm</location>
    </subcellularLocation>
    <subcellularLocation>
        <location evidence="1">Membrane</location>
        <topology evidence="1">Peripheral membrane protein</topology>
    </subcellularLocation>
</comment>
<dbReference type="GO" id="GO:0016787">
    <property type="term" value="F:hydrolase activity"/>
    <property type="evidence" value="ECO:0007669"/>
    <property type="project" value="UniProtKB-KW"/>
</dbReference>
<evidence type="ECO:0000256" key="24">
    <source>
        <dbReference type="SAM" id="MobiDB-lite"/>
    </source>
</evidence>
<dbReference type="PANTHER" id="PTHR12418">
    <property type="entry name" value="ACYL-COENZYME A THIOESTERASE THEM4"/>
    <property type="match status" value="1"/>
</dbReference>
<evidence type="ECO:0000256" key="19">
    <source>
        <dbReference type="ARBA" id="ARBA00047588"/>
    </source>
</evidence>
<dbReference type="Gene3D" id="3.10.129.10">
    <property type="entry name" value="Hotdog Thioesterase"/>
    <property type="match status" value="1"/>
</dbReference>
<dbReference type="Pfam" id="PF03061">
    <property type="entry name" value="4HBT"/>
    <property type="match status" value="1"/>
</dbReference>
<keyword evidence="8" id="KW-0276">Fatty acid metabolism</keyword>
<dbReference type="AlphaFoldDB" id="A0A243Q9Q3"/>
<comment type="catalytic activity">
    <reaction evidence="13">
        <text>(5Z,8Z,11Z,14Z)-eicosatetraenoyl-CoA + H2O = (5Z,8Z,11Z,14Z)-eicosatetraenoate + CoA + H(+)</text>
        <dbReference type="Rhea" id="RHEA:40151"/>
        <dbReference type="ChEBI" id="CHEBI:15377"/>
        <dbReference type="ChEBI" id="CHEBI:15378"/>
        <dbReference type="ChEBI" id="CHEBI:32395"/>
        <dbReference type="ChEBI" id="CHEBI:57287"/>
        <dbReference type="ChEBI" id="CHEBI:57368"/>
    </reaction>
    <physiologicalReaction direction="left-to-right" evidence="13">
        <dbReference type="Rhea" id="RHEA:40152"/>
    </physiologicalReaction>
</comment>
<evidence type="ECO:0000256" key="21">
    <source>
        <dbReference type="ARBA" id="ARBA00047969"/>
    </source>
</evidence>
<evidence type="ECO:0000256" key="16">
    <source>
        <dbReference type="ARBA" id="ARBA00038848"/>
    </source>
</evidence>
<dbReference type="PANTHER" id="PTHR12418:SF19">
    <property type="entry name" value="ACYL-COENZYME A THIOESTERASE THEM4"/>
    <property type="match status" value="1"/>
</dbReference>
<dbReference type="EMBL" id="NGFO01000013">
    <property type="protein sequence ID" value="OUC78402.1"/>
    <property type="molecule type" value="Genomic_DNA"/>
</dbReference>
<evidence type="ECO:0000256" key="7">
    <source>
        <dbReference type="ARBA" id="ARBA00022801"/>
    </source>
</evidence>
<evidence type="ECO:0000313" key="26">
    <source>
        <dbReference type="EMBL" id="OUC78402.1"/>
    </source>
</evidence>
<comment type="catalytic activity">
    <reaction evidence="21">
        <text>decanoyl-CoA + H2O = decanoate + CoA + H(+)</text>
        <dbReference type="Rhea" id="RHEA:40059"/>
        <dbReference type="ChEBI" id="CHEBI:15377"/>
        <dbReference type="ChEBI" id="CHEBI:15378"/>
        <dbReference type="ChEBI" id="CHEBI:27689"/>
        <dbReference type="ChEBI" id="CHEBI:57287"/>
        <dbReference type="ChEBI" id="CHEBI:61430"/>
    </reaction>
    <physiologicalReaction direction="left-to-right" evidence="21">
        <dbReference type="Rhea" id="RHEA:40060"/>
    </physiologicalReaction>
</comment>
<organism evidence="26 27">
    <name type="scientific">Gordonia lacunae</name>
    <dbReference type="NCBI Taxonomy" id="417102"/>
    <lineage>
        <taxon>Bacteria</taxon>
        <taxon>Bacillati</taxon>
        <taxon>Actinomycetota</taxon>
        <taxon>Actinomycetes</taxon>
        <taxon>Mycobacteriales</taxon>
        <taxon>Gordoniaceae</taxon>
        <taxon>Gordonia</taxon>
    </lineage>
</organism>
<dbReference type="GO" id="GO:0016020">
    <property type="term" value="C:membrane"/>
    <property type="evidence" value="ECO:0007669"/>
    <property type="project" value="UniProtKB-SubCell"/>
</dbReference>
<reference evidence="26 27" key="1">
    <citation type="submission" date="2017-05" db="EMBL/GenBank/DDBJ databases">
        <title>Biotechnological potential of actinobacteria isolated from South African environments.</title>
        <authorList>
            <person name="Le Roes-Hill M."/>
            <person name="Prins A."/>
            <person name="Durrell K.A."/>
        </authorList>
    </citation>
    <scope>NUCLEOTIDE SEQUENCE [LARGE SCALE GENOMIC DNA]</scope>
    <source>
        <strain evidence="26">BS2</strain>
    </source>
</reference>
<evidence type="ECO:0000256" key="20">
    <source>
        <dbReference type="ARBA" id="ARBA00047734"/>
    </source>
</evidence>
<dbReference type="OrthoDB" id="5505920at2"/>
<dbReference type="InterPro" id="IPR052365">
    <property type="entry name" value="THEM4/THEM5_acyl-CoA_thioest"/>
</dbReference>
<keyword evidence="4" id="KW-1003">Cell membrane</keyword>
<comment type="caution">
    <text evidence="26">The sequence shown here is derived from an EMBL/GenBank/DDBJ whole genome shotgun (WGS) entry which is preliminary data.</text>
</comment>
<evidence type="ECO:0000256" key="5">
    <source>
        <dbReference type="ARBA" id="ARBA00022490"/>
    </source>
</evidence>
<keyword evidence="11" id="KW-0472">Membrane</keyword>
<feature type="domain" description="Thioesterase" evidence="25">
    <location>
        <begin position="73"/>
        <end position="144"/>
    </location>
</feature>
<evidence type="ECO:0000259" key="25">
    <source>
        <dbReference type="Pfam" id="PF03061"/>
    </source>
</evidence>
<evidence type="ECO:0000313" key="27">
    <source>
        <dbReference type="Proteomes" id="UP000194632"/>
    </source>
</evidence>
<evidence type="ECO:0000256" key="15">
    <source>
        <dbReference type="ARBA" id="ARBA00038456"/>
    </source>
</evidence>
<evidence type="ECO:0000256" key="3">
    <source>
        <dbReference type="ARBA" id="ARBA00004632"/>
    </source>
</evidence>
<evidence type="ECO:0000256" key="22">
    <source>
        <dbReference type="ARBA" id="ARBA00048074"/>
    </source>
</evidence>
<evidence type="ECO:0000256" key="6">
    <source>
        <dbReference type="ARBA" id="ARBA00022703"/>
    </source>
</evidence>
<keyword evidence="9" id="KW-0809">Transit peptide</keyword>
<keyword evidence="6" id="KW-0053">Apoptosis</keyword>
<evidence type="ECO:0000256" key="10">
    <source>
        <dbReference type="ARBA" id="ARBA00023098"/>
    </source>
</evidence>
<evidence type="ECO:0000256" key="1">
    <source>
        <dbReference type="ARBA" id="ARBA00004170"/>
    </source>
</evidence>
<evidence type="ECO:0000256" key="9">
    <source>
        <dbReference type="ARBA" id="ARBA00022946"/>
    </source>
</evidence>
<evidence type="ECO:0000256" key="4">
    <source>
        <dbReference type="ARBA" id="ARBA00022475"/>
    </source>
</evidence>
<dbReference type="Proteomes" id="UP000194632">
    <property type="component" value="Unassembled WGS sequence"/>
</dbReference>
<dbReference type="GO" id="GO:0005737">
    <property type="term" value="C:cytoplasm"/>
    <property type="evidence" value="ECO:0007669"/>
    <property type="project" value="UniProtKB-SubCell"/>
</dbReference>
<comment type="catalytic activity">
    <reaction evidence="19">
        <text>octanoyl-CoA + H2O = octanoate + CoA + H(+)</text>
        <dbReference type="Rhea" id="RHEA:30143"/>
        <dbReference type="ChEBI" id="CHEBI:15377"/>
        <dbReference type="ChEBI" id="CHEBI:15378"/>
        <dbReference type="ChEBI" id="CHEBI:25646"/>
        <dbReference type="ChEBI" id="CHEBI:57287"/>
        <dbReference type="ChEBI" id="CHEBI:57386"/>
    </reaction>
    <physiologicalReaction direction="left-to-right" evidence="19">
        <dbReference type="Rhea" id="RHEA:30144"/>
    </physiologicalReaction>
</comment>
<comment type="catalytic activity">
    <reaction evidence="14">
        <text>(9Z)-octadecenoyl-CoA + H2O = (9Z)-octadecenoate + CoA + H(+)</text>
        <dbReference type="Rhea" id="RHEA:40139"/>
        <dbReference type="ChEBI" id="CHEBI:15377"/>
        <dbReference type="ChEBI" id="CHEBI:15378"/>
        <dbReference type="ChEBI" id="CHEBI:30823"/>
        <dbReference type="ChEBI" id="CHEBI:57287"/>
        <dbReference type="ChEBI" id="CHEBI:57387"/>
    </reaction>
    <physiologicalReaction direction="left-to-right" evidence="14">
        <dbReference type="Rhea" id="RHEA:40140"/>
    </physiologicalReaction>
</comment>
<dbReference type="RefSeq" id="WP_086535740.1">
    <property type="nucleotide sequence ID" value="NZ_NGFO01000013.1"/>
</dbReference>
<proteinExistence type="inferred from homology"/>
<dbReference type="SUPFAM" id="SSF54637">
    <property type="entry name" value="Thioesterase/thiol ester dehydrase-isomerase"/>
    <property type="match status" value="1"/>
</dbReference>
<keyword evidence="27" id="KW-1185">Reference proteome</keyword>
<evidence type="ECO:0000256" key="12">
    <source>
        <dbReference type="ARBA" id="ARBA00023273"/>
    </source>
</evidence>
<keyword evidence="5" id="KW-0963">Cytoplasm</keyword>
<evidence type="ECO:0000256" key="8">
    <source>
        <dbReference type="ARBA" id="ARBA00022832"/>
    </source>
</evidence>
<dbReference type="InterPro" id="IPR006683">
    <property type="entry name" value="Thioestr_dom"/>
</dbReference>
<evidence type="ECO:0000256" key="17">
    <source>
        <dbReference type="ARBA" id="ARBA00040123"/>
    </source>
</evidence>
<dbReference type="CDD" id="cd03443">
    <property type="entry name" value="PaaI_thioesterase"/>
    <property type="match status" value="1"/>
</dbReference>
<comment type="catalytic activity">
    <reaction evidence="23">
        <text>tetradecanoyl-CoA + H2O = tetradecanoate + CoA + H(+)</text>
        <dbReference type="Rhea" id="RHEA:40119"/>
        <dbReference type="ChEBI" id="CHEBI:15377"/>
        <dbReference type="ChEBI" id="CHEBI:15378"/>
        <dbReference type="ChEBI" id="CHEBI:30807"/>
        <dbReference type="ChEBI" id="CHEBI:57287"/>
        <dbReference type="ChEBI" id="CHEBI:57385"/>
    </reaction>
    <physiologicalReaction direction="left-to-right" evidence="23">
        <dbReference type="Rhea" id="RHEA:40120"/>
    </physiologicalReaction>
</comment>
<keyword evidence="7" id="KW-0378">Hydrolase</keyword>
<comment type="catalytic activity">
    <reaction evidence="22">
        <text>dodecanoyl-CoA + H2O = dodecanoate + CoA + H(+)</text>
        <dbReference type="Rhea" id="RHEA:30135"/>
        <dbReference type="ChEBI" id="CHEBI:15377"/>
        <dbReference type="ChEBI" id="CHEBI:15378"/>
        <dbReference type="ChEBI" id="CHEBI:18262"/>
        <dbReference type="ChEBI" id="CHEBI:57287"/>
        <dbReference type="ChEBI" id="CHEBI:57375"/>
    </reaction>
    <physiologicalReaction direction="left-to-right" evidence="22">
        <dbReference type="Rhea" id="RHEA:30136"/>
    </physiologicalReaction>
</comment>
<evidence type="ECO:0000256" key="11">
    <source>
        <dbReference type="ARBA" id="ARBA00023136"/>
    </source>
</evidence>
<evidence type="ECO:0000256" key="2">
    <source>
        <dbReference type="ARBA" id="ARBA00004496"/>
    </source>
</evidence>
<dbReference type="STRING" id="417102.CA982_13020"/>
<sequence>MKSSSFVVPDELDEVERHPKAAKAGEPVRMHNPTCFGCGPDSPQGLHLVVHAGEGFTVDASMEVETRMEGGPGVIHGGILSTAFDEVMGTIPLLIGPSGVTVHLEVDYIRPIPVGSTLRFHGNLLGRQRRKIFTEAIAHLGDPDKPVASAHAIFVTIDVRKHFAEHVDKSARAEEYKRRMYP</sequence>
<keyword evidence="12" id="KW-0966">Cell projection</keyword>